<dbReference type="SMART" id="SM00276">
    <property type="entry name" value="GLECT"/>
    <property type="match status" value="1"/>
</dbReference>
<evidence type="ECO:0000313" key="6">
    <source>
        <dbReference type="Proteomes" id="UP000594454"/>
    </source>
</evidence>
<protein>
    <recommendedName>
        <fullName evidence="3">Galectin</fullName>
    </recommendedName>
</protein>
<dbReference type="InterPro" id="IPR044156">
    <property type="entry name" value="Galectin-like"/>
</dbReference>
<dbReference type="CDD" id="cd00070">
    <property type="entry name" value="GLECT"/>
    <property type="match status" value="1"/>
</dbReference>
<organism evidence="5 6">
    <name type="scientific">Hermetia illucens</name>
    <name type="common">Black soldier fly</name>
    <dbReference type="NCBI Taxonomy" id="343691"/>
    <lineage>
        <taxon>Eukaryota</taxon>
        <taxon>Metazoa</taxon>
        <taxon>Ecdysozoa</taxon>
        <taxon>Arthropoda</taxon>
        <taxon>Hexapoda</taxon>
        <taxon>Insecta</taxon>
        <taxon>Pterygota</taxon>
        <taxon>Neoptera</taxon>
        <taxon>Endopterygota</taxon>
        <taxon>Diptera</taxon>
        <taxon>Brachycera</taxon>
        <taxon>Stratiomyomorpha</taxon>
        <taxon>Stratiomyidae</taxon>
        <taxon>Hermetiinae</taxon>
        <taxon>Hermetia</taxon>
    </lineage>
</organism>
<evidence type="ECO:0000256" key="3">
    <source>
        <dbReference type="RuleBase" id="RU102079"/>
    </source>
</evidence>
<keyword evidence="1 3" id="KW-0430">Lectin</keyword>
<dbReference type="Gene3D" id="2.60.120.200">
    <property type="match status" value="1"/>
</dbReference>
<dbReference type="SUPFAM" id="SSF49899">
    <property type="entry name" value="Concanavalin A-like lectins/glucanases"/>
    <property type="match status" value="1"/>
</dbReference>
<reference evidence="5 6" key="1">
    <citation type="submission" date="2020-11" db="EMBL/GenBank/DDBJ databases">
        <authorList>
            <person name="Wallbank WR R."/>
            <person name="Pardo Diaz C."/>
            <person name="Kozak K."/>
            <person name="Martin S."/>
            <person name="Jiggins C."/>
            <person name="Moest M."/>
            <person name="Warren A I."/>
            <person name="Generalovic N T."/>
            <person name="Byers J.R.P. K."/>
            <person name="Montejo-Kovacevich G."/>
            <person name="Yen C E."/>
        </authorList>
    </citation>
    <scope>NUCLEOTIDE SEQUENCE [LARGE SCALE GENOMIC DNA]</scope>
</reference>
<dbReference type="SMART" id="SM00908">
    <property type="entry name" value="Gal-bind_lectin"/>
    <property type="match status" value="1"/>
</dbReference>
<proteinExistence type="predicted"/>
<dbReference type="InterPro" id="IPR001079">
    <property type="entry name" value="Galectin_CRD"/>
</dbReference>
<dbReference type="AlphaFoldDB" id="A0A7R8UX21"/>
<dbReference type="InParanoid" id="A0A7R8UX21"/>
<dbReference type="PROSITE" id="PS51304">
    <property type="entry name" value="GALECTIN"/>
    <property type="match status" value="1"/>
</dbReference>
<dbReference type="GO" id="GO:0030246">
    <property type="term" value="F:carbohydrate binding"/>
    <property type="evidence" value="ECO:0007669"/>
    <property type="project" value="UniProtKB-UniRule"/>
</dbReference>
<evidence type="ECO:0000256" key="1">
    <source>
        <dbReference type="ARBA" id="ARBA00022734"/>
    </source>
</evidence>
<dbReference type="OrthoDB" id="6251307at2759"/>
<evidence type="ECO:0000256" key="2">
    <source>
        <dbReference type="ARBA" id="ARBA00022737"/>
    </source>
</evidence>
<gene>
    <name evidence="5" type="ORF">HERILL_LOCUS11226</name>
</gene>
<evidence type="ECO:0000313" key="5">
    <source>
        <dbReference type="EMBL" id="CAD7088618.1"/>
    </source>
</evidence>
<keyword evidence="6" id="KW-1185">Reference proteome</keyword>
<dbReference type="Pfam" id="PF00337">
    <property type="entry name" value="Gal-bind_lectin"/>
    <property type="match status" value="1"/>
</dbReference>
<keyword evidence="2" id="KW-0677">Repeat</keyword>
<dbReference type="FunFam" id="2.60.120.200:FF:000124">
    <property type="entry name" value="Galectin-4"/>
    <property type="match status" value="1"/>
</dbReference>
<dbReference type="Proteomes" id="UP000594454">
    <property type="component" value="Chromosome 4"/>
</dbReference>
<dbReference type="PANTHER" id="PTHR11346">
    <property type="entry name" value="GALECTIN"/>
    <property type="match status" value="1"/>
</dbReference>
<accession>A0A7R8UX21</accession>
<dbReference type="OMA" id="PMERISY"/>
<dbReference type="PANTHER" id="PTHR11346:SF176">
    <property type="entry name" value="32 KDA BETA-GALACTOSIDE-BINDING LECTIN LEC-3"/>
    <property type="match status" value="1"/>
</dbReference>
<feature type="domain" description="Galectin" evidence="4">
    <location>
        <begin position="13"/>
        <end position="142"/>
    </location>
</feature>
<sequence length="142" mass="16381">MHSSFSKKLDVPFASQIPHRLVPGSRVWIRGAMLNDAERFTIDFQCGPVAEKDDGAFHMSMRPGEGIVRNTFENDEWGREERTSSFPFVAGRPYDIEIEVHSKKFSVRINGEHFFDFTHRIPMERISYILIAGNTTLHYVGY</sequence>
<name>A0A7R8UX21_HERIL</name>
<evidence type="ECO:0000259" key="4">
    <source>
        <dbReference type="PROSITE" id="PS51304"/>
    </source>
</evidence>
<dbReference type="InterPro" id="IPR013320">
    <property type="entry name" value="ConA-like_dom_sf"/>
</dbReference>
<dbReference type="EMBL" id="LR899012">
    <property type="protein sequence ID" value="CAD7088618.1"/>
    <property type="molecule type" value="Genomic_DNA"/>
</dbReference>